<name>A0ABV0HXU2_9BACE</name>
<evidence type="ECO:0000313" key="2">
    <source>
        <dbReference type="Proteomes" id="UP001491715"/>
    </source>
</evidence>
<reference evidence="1 2" key="1">
    <citation type="submission" date="2024-05" db="EMBL/GenBank/DDBJ databases">
        <title>Human gut microbiome strain richness.</title>
        <authorList>
            <person name="Chen-Liaw A."/>
        </authorList>
    </citation>
    <scope>NUCLEOTIDE SEQUENCE [LARGE SCALE GENOMIC DNA]</scope>
    <source>
        <strain evidence="1 2">1001271st1_B1_1001271B_150615</strain>
    </source>
</reference>
<organism evidence="1 2">
    <name type="scientific">Bacteroides humanifaecis</name>
    <dbReference type="NCBI Taxonomy" id="2792859"/>
    <lineage>
        <taxon>Bacteria</taxon>
        <taxon>Pseudomonadati</taxon>
        <taxon>Bacteroidota</taxon>
        <taxon>Bacteroidia</taxon>
        <taxon>Bacteroidales</taxon>
        <taxon>Bacteroidaceae</taxon>
        <taxon>Bacteroides</taxon>
    </lineage>
</organism>
<keyword evidence="2" id="KW-1185">Reference proteome</keyword>
<gene>
    <name evidence="1" type="ORF">ABHZ06_13255</name>
</gene>
<dbReference type="RefSeq" id="WP_131225823.1">
    <property type="nucleotide sequence ID" value="NZ_CP084680.1"/>
</dbReference>
<sequence length="118" mass="13907">MKTEDIVLKYLQSDKCREEKYLPKEFFSVTVGFFKLLESLENAEMDIRLGIVEAEIISFCTWNADNVFLESHICELKNLLKSDFTFEKLCRCEVIFKCMRNLYLEKYANNGVILLEVN</sequence>
<proteinExistence type="predicted"/>
<dbReference type="EMBL" id="JBDQBE010000014">
    <property type="protein sequence ID" value="MEO4938815.1"/>
    <property type="molecule type" value="Genomic_DNA"/>
</dbReference>
<dbReference type="Proteomes" id="UP001491715">
    <property type="component" value="Unassembled WGS sequence"/>
</dbReference>
<comment type="caution">
    <text evidence="1">The sequence shown here is derived from an EMBL/GenBank/DDBJ whole genome shotgun (WGS) entry which is preliminary data.</text>
</comment>
<protein>
    <submittedName>
        <fullName evidence="1">Uncharacterized protein</fullName>
    </submittedName>
</protein>
<evidence type="ECO:0000313" key="1">
    <source>
        <dbReference type="EMBL" id="MEO4938815.1"/>
    </source>
</evidence>
<accession>A0ABV0HXU2</accession>